<name>A0A846MQS8_9BACT</name>
<comment type="caution">
    <text evidence="3">The sequence shown here is derived from an EMBL/GenBank/DDBJ whole genome shotgun (WGS) entry which is preliminary data.</text>
</comment>
<evidence type="ECO:0000313" key="3">
    <source>
        <dbReference type="EMBL" id="NIK73923.1"/>
    </source>
</evidence>
<organism evidence="3 4">
    <name type="scientific">Thermonema lapsum</name>
    <dbReference type="NCBI Taxonomy" id="28195"/>
    <lineage>
        <taxon>Bacteria</taxon>
        <taxon>Pseudomonadati</taxon>
        <taxon>Bacteroidota</taxon>
        <taxon>Cytophagia</taxon>
        <taxon>Cytophagales</taxon>
        <taxon>Thermonemataceae</taxon>
        <taxon>Thermonema</taxon>
    </lineage>
</organism>
<reference evidence="3 4" key="1">
    <citation type="submission" date="2020-03" db="EMBL/GenBank/DDBJ databases">
        <title>Genomic Encyclopedia of Type Strains, Phase IV (KMG-IV): sequencing the most valuable type-strain genomes for metagenomic binning, comparative biology and taxonomic classification.</title>
        <authorList>
            <person name="Goeker M."/>
        </authorList>
    </citation>
    <scope>NUCLEOTIDE SEQUENCE [LARGE SCALE GENOMIC DNA]</scope>
    <source>
        <strain evidence="3 4">DSM 5718</strain>
    </source>
</reference>
<feature type="domain" description="Gliding motility protein SprA N-terminal" evidence="2">
    <location>
        <begin position="174"/>
        <end position="381"/>
    </location>
</feature>
<dbReference type="InterPro" id="IPR026377">
    <property type="entry name" value="Cell_surface_SprA"/>
</dbReference>
<evidence type="ECO:0000259" key="2">
    <source>
        <dbReference type="Pfam" id="PF14349"/>
    </source>
</evidence>
<dbReference type="InterPro" id="IPR025684">
    <property type="entry name" value="SprA_N_dom"/>
</dbReference>
<dbReference type="NCBIfam" id="TIGR04189">
    <property type="entry name" value="surface_SprA"/>
    <property type="match status" value="1"/>
</dbReference>
<feature type="region of interest" description="Disordered" evidence="1">
    <location>
        <begin position="1157"/>
        <end position="1180"/>
    </location>
</feature>
<keyword evidence="4" id="KW-1185">Reference proteome</keyword>
<evidence type="ECO:0000313" key="4">
    <source>
        <dbReference type="Proteomes" id="UP000537126"/>
    </source>
</evidence>
<evidence type="ECO:0000256" key="1">
    <source>
        <dbReference type="SAM" id="MobiDB-lite"/>
    </source>
</evidence>
<dbReference type="RefSeq" id="WP_243844178.1">
    <property type="nucleotide sequence ID" value="NZ_JAASRN010000002.1"/>
</dbReference>
<proteinExistence type="predicted"/>
<dbReference type="EMBL" id="JAASRN010000002">
    <property type="protein sequence ID" value="NIK73923.1"/>
    <property type="molecule type" value="Genomic_DNA"/>
</dbReference>
<accession>A0A846MQS8</accession>
<protein>
    <submittedName>
        <fullName evidence="3">Cell surface protein SprA</fullName>
    </submittedName>
</protein>
<dbReference type="Pfam" id="PF14349">
    <property type="entry name" value="SprA_N"/>
    <property type="match status" value="2"/>
</dbReference>
<gene>
    <name evidence="3" type="ORF">FHS56_001436</name>
</gene>
<sequence>MTPGNIVLSLILWLGIAGLSWHRSAAPTQLKVPVSMQLKEALPKDTLDTLKKYKPERFPAFRPRYRWADPFSYRPSRSLFDLQPSALQREVRLDTSLRYFYIDERIGNLPYRYPTLLPYDTLFRLEEQFAEQEFWRREGGGVSEESTTATAKGFRPRIPVTNRLFGLIFGGDYVEFRPTGYVNLDFAYRSQRIANPAIPAARQRTGTFDFDPQANLNLTGQVGDKLRITTNFNTQASFDFENNFKVEYTGYPEEIIRKIEFGNVNFALPTSLIQGSQSLFGLKTELQFGRLRVQGVFSQKRSTADQISIQGGAQLRKYEIRASNYDENRHFFLSHFHRSRYEPALRTLPLVNSGVLVTRVEVYVTNRANTATGLRNIVAFTDLGEGNPYRSGNPFVGSGNPQQPASNNANQLFANLTANAVYRDIEQLVTALQAQGLSNGDDFTVLRSARKLEPNEYSFHPQLGYITLNTPLRNDEVLAVAFEYTYNGNVYRVGELSDDYLNRPESEAIFLKMLRPPAIRTNLPTWDLMMKNIYSLNASQIKADNFRLRVIYRDDLTGLDNPALHEGRNTKNVPLLKLFGLDELNPRGDRQIDAQGNSIGDGNFDFVEGLTINTAQGLIIFPVLEPFGKYLKQYFDPVAEALLIDKYVFEELYKTTRNDAENNYANKNKFFLVGQYEGSSGSSVFLPGINVAQGSVIVKAGGIQLTEGTDYIVNYSTGQVTIINDAILASGKEITIDYEKADFFNLQTRTYMGARFDYALDRDVNIGATIVNLRERPILTRVAMGSEAINNTMIGADVSLKKESRFLTRLTDALPLIQTKEKSSITFQAEVAQLHPGAARLSGAVSYIDDFEGTRTPFDLGRTANLRWKLGATPPQFIDPSNPDPLKANYRRARLAWYNIDNTFFRSGVNGRPSNISDQDLQNHYMRPIVPQEIFPNRQFSNIVTNETTFDLAFFPDERGPYNFNPNLTAEGKLLNPTQNFGAITHAILNQVDFDNANVEYIEFWLLDPFISGERGRVIVDGTNGVNNTTGGELYFHLGTISEDVIPDSRHFFENGLPVTPEGSKDQTVWGYVPNQPFLVNAFSNEPGARALQDVGLDGVRNDEEATFYQSFLNSLPPAVRAAIEEDPSADNFRFYFDSRWDAKNAKIIERYKYYNNTENNSPENAGSGLITPAGTNLPDNEDLNQDNTLNDLDAYYEYRISLRPQDLVVGKNYIVDKVEVSDPNITKGDKVTWYQFRIPIREPDGKVGNIEGFKSIRFMRLVLTGFSQPAVLRMAQFQLVANQWRRYLGDLSQKGYQLPSEPYDPSFVLSTVNLEENAAIDGESMPYDLPPGAIRDRDVTSINNRELNEQSIQLCVQDLQDGDARAAFKNVNLNLLFYKRLKMYIHAHDLTGVTQDGEVAAIIRVGTDFTQNYYEIEVPLELTTLQEVLSAPTRQARQELIWKRANELDIALDELVATKVARNNERGFRRDVFLPYTRQVGNYRITVVGNPDLSAVTTLMLGIKNPKLSSGDDGRAKSVCVWFNEFRATGYEQTKGVAATSRLNLQMADFANISANAKLETFGFGGLNQRIYQRTLNNTKSFDVQANVALDKFFPAKAGLRIPLFVSYQRTNISPEYDPLDPDVKLDASLGKFDSDAQRRQYRQLVETNETRRSINFTNVRKLKTNPNTKPHLWDIANFAYSWSYSEIERSDMTTASYRQQRWRNALTYNFNFQPKPWEPFKNVSWMQSPWLRLLRDFNLIMQPTAINLRGELDRTFTRTQFRDADFSTFQFAPFYEKYYTFNRFYSLQFAFTKSLNLNYNADAFAVIDEPAGEIDTQANRDSVWANLRRLGRMKNFKQTVSANYKLPLDKLPLTDWLSADAAYTVNYQWQAASLGLEDSVGNVILNAREQSLRTRADLLKLYNKVKILNEINQASSRRTQTKKDTTQKKSREILKAILRPLMMLRNVNVNYSKQEGTTLPGFLPRPKYLGLDEAWQAPGWEFVLGSQNPDIRRIAAKNGWLVQKADTTGILLNQPFRQTITENLTAQANLEPFQDFKIQLDAKRSRTVGYNEIYRYDPVTNSFRSLSPVRTGSYTVSTILIGTAFERSDKGLLSSTFERFVANRQLIQQRLQAINPNSGSYDLNGQDVLVPAFAAAYSGRSAQSVSLSAFPALPLPNWRITYNGLSRLSFLKQWFNNIALSHNYTAEYQINNYTSSLRYQDEALIGAQVLEYNYLLPSALNDQGFYVPVYVLNGVRLSERFNPLIGVNLRTNSNLNLRLDYNKGRDITLNLSNTQVTESRSEDFIIGLGYTARNMKLPFRDSDRKPIVLKNDVLFRVDFAIRDTRTIQRRIGEENVFTAGNRNFQLRPNITYNVDQRLTFQVYFERLINTPRVSNAFVRKDTAFGFQLRYNFTQ</sequence>
<feature type="domain" description="Gliding motility protein SprA N-terminal" evidence="2">
    <location>
        <begin position="1113"/>
        <end position="1631"/>
    </location>
</feature>
<dbReference type="Proteomes" id="UP000537126">
    <property type="component" value="Unassembled WGS sequence"/>
</dbReference>